<evidence type="ECO:0000313" key="15">
    <source>
        <dbReference type="Proteomes" id="UP001651880"/>
    </source>
</evidence>
<evidence type="ECO:0000256" key="7">
    <source>
        <dbReference type="ARBA" id="ARBA00022801"/>
    </source>
</evidence>
<evidence type="ECO:0000256" key="6">
    <source>
        <dbReference type="ARBA" id="ARBA00022723"/>
    </source>
</evidence>
<dbReference type="InterPro" id="IPR050202">
    <property type="entry name" value="Cyt/Deoxycyt_deaminase"/>
</dbReference>
<dbReference type="CDD" id="cd01283">
    <property type="entry name" value="cytidine_deaminase"/>
    <property type="match status" value="1"/>
</dbReference>
<evidence type="ECO:0000256" key="8">
    <source>
        <dbReference type="ARBA" id="ARBA00022833"/>
    </source>
</evidence>
<comment type="catalytic activity">
    <reaction evidence="10 12">
        <text>2'-deoxycytidine + H2O + H(+) = 2'-deoxyuridine + NH4(+)</text>
        <dbReference type="Rhea" id="RHEA:13433"/>
        <dbReference type="ChEBI" id="CHEBI:15377"/>
        <dbReference type="ChEBI" id="CHEBI:15378"/>
        <dbReference type="ChEBI" id="CHEBI:15698"/>
        <dbReference type="ChEBI" id="CHEBI:16450"/>
        <dbReference type="ChEBI" id="CHEBI:28938"/>
        <dbReference type="EC" id="3.5.4.5"/>
    </reaction>
</comment>
<proteinExistence type="inferred from homology"/>
<dbReference type="NCBIfam" id="NF004064">
    <property type="entry name" value="PRK05578.1"/>
    <property type="match status" value="1"/>
</dbReference>
<protein>
    <recommendedName>
        <fullName evidence="5 12">Cytidine deaminase</fullName>
        <ecNumber evidence="4 12">3.5.4.5</ecNumber>
    </recommendedName>
    <alternativeName>
        <fullName evidence="9 12">Cytidine aminohydrolase</fullName>
    </alternativeName>
</protein>
<reference evidence="14 15" key="1">
    <citation type="submission" date="2021-10" db="EMBL/GenBank/DDBJ databases">
        <title>Lutispora strain m25 sp. nov., a thermophilic, non-spore-forming bacterium isolated from a lab-scale methanogenic bioreactor digesting anaerobic sludge.</title>
        <authorList>
            <person name="El Houari A."/>
            <person name="Mcdonald J."/>
        </authorList>
    </citation>
    <scope>NUCLEOTIDE SEQUENCE [LARGE SCALE GENOMIC DNA]</scope>
    <source>
        <strain evidence="15">m25</strain>
    </source>
</reference>
<dbReference type="EMBL" id="JAJEKE010000015">
    <property type="protein sequence ID" value="MCQ1530850.1"/>
    <property type="molecule type" value="Genomic_DNA"/>
</dbReference>
<dbReference type="InterPro" id="IPR016193">
    <property type="entry name" value="Cytidine_deaminase-like"/>
</dbReference>
<dbReference type="PANTHER" id="PTHR11644:SF2">
    <property type="entry name" value="CYTIDINE DEAMINASE"/>
    <property type="match status" value="1"/>
</dbReference>
<comment type="cofactor">
    <cofactor evidence="1 12">
        <name>Zn(2+)</name>
        <dbReference type="ChEBI" id="CHEBI:29105"/>
    </cofactor>
</comment>
<dbReference type="PANTHER" id="PTHR11644">
    <property type="entry name" value="CYTIDINE DEAMINASE"/>
    <property type="match status" value="1"/>
</dbReference>
<comment type="similarity">
    <text evidence="3 12">Belongs to the cytidine and deoxycytidylate deaminase family.</text>
</comment>
<dbReference type="InterPro" id="IPR002125">
    <property type="entry name" value="CMP_dCMP_dom"/>
</dbReference>
<dbReference type="EC" id="3.5.4.5" evidence="4 12"/>
<dbReference type="Proteomes" id="UP001651880">
    <property type="component" value="Unassembled WGS sequence"/>
</dbReference>
<keyword evidence="8 12" id="KW-0862">Zinc</keyword>
<evidence type="ECO:0000256" key="9">
    <source>
        <dbReference type="ARBA" id="ARBA00032005"/>
    </source>
</evidence>
<comment type="catalytic activity">
    <reaction evidence="11 12">
        <text>cytidine + H2O + H(+) = uridine + NH4(+)</text>
        <dbReference type="Rhea" id="RHEA:16069"/>
        <dbReference type="ChEBI" id="CHEBI:15377"/>
        <dbReference type="ChEBI" id="CHEBI:15378"/>
        <dbReference type="ChEBI" id="CHEBI:16704"/>
        <dbReference type="ChEBI" id="CHEBI:17562"/>
        <dbReference type="ChEBI" id="CHEBI:28938"/>
        <dbReference type="EC" id="3.5.4.5"/>
    </reaction>
</comment>
<dbReference type="NCBIfam" id="TIGR01354">
    <property type="entry name" value="cyt_deam_tetra"/>
    <property type="match status" value="1"/>
</dbReference>
<dbReference type="Gene3D" id="3.40.140.10">
    <property type="entry name" value="Cytidine Deaminase, domain 2"/>
    <property type="match status" value="1"/>
</dbReference>
<dbReference type="InterPro" id="IPR006262">
    <property type="entry name" value="Cyt_deam_tetra"/>
</dbReference>
<name>A0ABT1NHT4_9FIRM</name>
<dbReference type="PROSITE" id="PS51747">
    <property type="entry name" value="CYT_DCMP_DEAMINASES_2"/>
    <property type="match status" value="1"/>
</dbReference>
<evidence type="ECO:0000256" key="12">
    <source>
        <dbReference type="RuleBase" id="RU364006"/>
    </source>
</evidence>
<dbReference type="Pfam" id="PF00383">
    <property type="entry name" value="dCMP_cyt_deam_1"/>
    <property type="match status" value="1"/>
</dbReference>
<evidence type="ECO:0000256" key="5">
    <source>
        <dbReference type="ARBA" id="ARBA00018266"/>
    </source>
</evidence>
<keyword evidence="15" id="KW-1185">Reference proteome</keyword>
<comment type="function">
    <text evidence="2 12">This enzyme scavenges exogenous and endogenous cytidine and 2'-deoxycytidine for UMP synthesis.</text>
</comment>
<keyword evidence="6 12" id="KW-0479">Metal-binding</keyword>
<evidence type="ECO:0000256" key="4">
    <source>
        <dbReference type="ARBA" id="ARBA00012783"/>
    </source>
</evidence>
<dbReference type="GO" id="GO:0004126">
    <property type="term" value="F:cytidine deaminase activity"/>
    <property type="evidence" value="ECO:0007669"/>
    <property type="project" value="UniProtKB-EC"/>
</dbReference>
<dbReference type="SUPFAM" id="SSF53927">
    <property type="entry name" value="Cytidine deaminase-like"/>
    <property type="match status" value="1"/>
</dbReference>
<comment type="caution">
    <text evidence="14">The sequence shown here is derived from an EMBL/GenBank/DDBJ whole genome shotgun (WGS) entry which is preliminary data.</text>
</comment>
<feature type="domain" description="CMP/dCMP-type deaminase" evidence="13">
    <location>
        <begin position="1"/>
        <end position="126"/>
    </location>
</feature>
<evidence type="ECO:0000256" key="2">
    <source>
        <dbReference type="ARBA" id="ARBA00003949"/>
    </source>
</evidence>
<organism evidence="14 15">
    <name type="scientific">Lutispora saccharofermentans</name>
    <dbReference type="NCBI Taxonomy" id="3024236"/>
    <lineage>
        <taxon>Bacteria</taxon>
        <taxon>Bacillati</taxon>
        <taxon>Bacillota</taxon>
        <taxon>Clostridia</taxon>
        <taxon>Lutisporales</taxon>
        <taxon>Lutisporaceae</taxon>
        <taxon>Lutispora</taxon>
    </lineage>
</organism>
<keyword evidence="7 12" id="KW-0378">Hydrolase</keyword>
<evidence type="ECO:0000313" key="14">
    <source>
        <dbReference type="EMBL" id="MCQ1530850.1"/>
    </source>
</evidence>
<evidence type="ECO:0000256" key="10">
    <source>
        <dbReference type="ARBA" id="ARBA00049252"/>
    </source>
</evidence>
<evidence type="ECO:0000256" key="3">
    <source>
        <dbReference type="ARBA" id="ARBA00006576"/>
    </source>
</evidence>
<evidence type="ECO:0000256" key="11">
    <source>
        <dbReference type="ARBA" id="ARBA00049558"/>
    </source>
</evidence>
<accession>A0ABT1NHT4</accession>
<sequence length="132" mass="14689">MSYDFLIEKAKEAREKAYVKYSNFKVGAALLGKSGKIYTGCNIENASYGATICAERTAFTKAISEGEKEFEAIAIVSSSDDITYPCGICRQFMSEFGLDLKLIFTDGHKIVTYKLSDLLPYAFTEFEAIKEV</sequence>
<dbReference type="RefSeq" id="WP_255228372.1">
    <property type="nucleotide sequence ID" value="NZ_JAJEKE010000015.1"/>
</dbReference>
<evidence type="ECO:0000259" key="13">
    <source>
        <dbReference type="PROSITE" id="PS51747"/>
    </source>
</evidence>
<evidence type="ECO:0000256" key="1">
    <source>
        <dbReference type="ARBA" id="ARBA00001947"/>
    </source>
</evidence>
<gene>
    <name evidence="14" type="ORF">LJD61_15025</name>
</gene>